<gene>
    <name evidence="19" type="ORF">SAMN02746066_02514</name>
</gene>
<dbReference type="STRING" id="1120996.SAMN02746066_02514"/>
<dbReference type="InterPro" id="IPR030389">
    <property type="entry name" value="G_FEOB_dom"/>
</dbReference>
<feature type="transmembrane region" description="Helical" evidence="17">
    <location>
        <begin position="347"/>
        <end position="376"/>
    </location>
</feature>
<dbReference type="InterPro" id="IPR006073">
    <property type="entry name" value="GTP-bd"/>
</dbReference>
<dbReference type="Pfam" id="PF02421">
    <property type="entry name" value="FeoB_N"/>
    <property type="match status" value="1"/>
</dbReference>
<dbReference type="GO" id="GO:0046872">
    <property type="term" value="F:metal ion binding"/>
    <property type="evidence" value="ECO:0007669"/>
    <property type="project" value="UniProtKB-KW"/>
</dbReference>
<keyword evidence="12 15" id="KW-0342">GTP-binding</keyword>
<reference evidence="19 20" key="1">
    <citation type="submission" date="2016-11" db="EMBL/GenBank/DDBJ databases">
        <authorList>
            <person name="Jaros S."/>
            <person name="Januszkiewicz K."/>
            <person name="Wedrychowicz H."/>
        </authorList>
    </citation>
    <scope>NUCLEOTIDE SEQUENCE [LARGE SCALE GENOMIC DNA]</scope>
    <source>
        <strain evidence="19 20">DSM 15930</strain>
    </source>
</reference>
<dbReference type="AlphaFoldDB" id="A0A1M7JZV9"/>
<keyword evidence="6" id="KW-0997">Cell inner membrane</keyword>
<feature type="binding site" evidence="15">
    <location>
        <begin position="117"/>
        <end position="120"/>
    </location>
    <ligand>
        <name>GTP</name>
        <dbReference type="ChEBI" id="CHEBI:37565"/>
        <label>1</label>
    </ligand>
</feature>
<comment type="similarity">
    <text evidence="17">Belongs to the TRAFAC class TrmE-Era-EngA-EngB-Septin-like GTPase superfamily. FeoB GTPase (TC 9.A.8) family.</text>
</comment>
<dbReference type="InterPro" id="IPR041069">
    <property type="entry name" value="FeoB_Cyto"/>
</dbReference>
<keyword evidence="8 15" id="KW-0547">Nucleotide-binding</keyword>
<sequence>MKEELQVAFIGNPNCGKTTLFNAYTGAKLKVANWPGVTVEKKEGAFRYHNHQFRLVDLPGIYSLTSYTLEEKLSREYILDDSVDVIVDVADASCLERNLFLTLQLIELGKPVILALNMMDIVKERGMEIDLHRLPEMLGIPVIPVSARKKSGLDILMHAVAHHQKKFNDGNLEHHHSDIEHSAHKHSHHTEFALVYSDEIEDKIDEIMERLLAYDPDLKNPRWHAIKILEQDEEICKKIDIDFSDIVTRSYESDIINQKYDFIEEIIEEVVVNKEVKEANTDKIDYFLTHRYLGLPIFLGIMAMVFVLTFSVGDWLKGYFEVGITGFSDGVLAVLQRLHTNDMVISLVVDGIIAGVGGILTFLPNIFILFLALAFLEDSGYMSRVAYIMDGIMGRIGLSGRAFIPMLLGFGCSVPAVMATRALEDTTDRRKTILVTPFMSCSARLPVYVLFSDLFFGKYAVVAAFSMYVIGLVVAILVAFVMTKLQKKKVKNSLLIELPEYKTPNLHTIIIYVWDKVKDYLTKAGTTIFVASIIMWFILNVGPHGFVTDISKSFGAGIGKLVVPVLIPAGLGIWQIALALISGLAAKEIVVSNLGILFGIGNIASSGSKSALMDALSGFNFTAVNAYALMIFVLLYTPCVATIATMKREMKSTKWTVFAVLFQVIVAWIVSVLFFQVANLFI</sequence>
<dbReference type="NCBIfam" id="TIGR00437">
    <property type="entry name" value="feoB"/>
    <property type="match status" value="1"/>
</dbReference>
<dbReference type="InterPro" id="IPR011642">
    <property type="entry name" value="Gate_dom"/>
</dbReference>
<dbReference type="InterPro" id="IPR027417">
    <property type="entry name" value="P-loop_NTPase"/>
</dbReference>
<evidence type="ECO:0000256" key="7">
    <source>
        <dbReference type="ARBA" id="ARBA00022692"/>
    </source>
</evidence>
<feature type="transmembrane region" description="Helical" evidence="17">
    <location>
        <begin position="626"/>
        <end position="645"/>
    </location>
</feature>
<dbReference type="NCBIfam" id="TIGR00231">
    <property type="entry name" value="small_GTP"/>
    <property type="match status" value="1"/>
</dbReference>
<dbReference type="Gene3D" id="1.10.287.1770">
    <property type="match status" value="1"/>
</dbReference>
<feature type="binding site" evidence="15">
    <location>
        <begin position="36"/>
        <end position="40"/>
    </location>
    <ligand>
        <name>GTP</name>
        <dbReference type="ChEBI" id="CHEBI:37565"/>
        <label>1</label>
    </ligand>
</feature>
<dbReference type="EMBL" id="FRCP01000012">
    <property type="protein sequence ID" value="SHM58559.1"/>
    <property type="molecule type" value="Genomic_DNA"/>
</dbReference>
<feature type="binding site" evidence="15">
    <location>
        <begin position="11"/>
        <end position="18"/>
    </location>
    <ligand>
        <name>GTP</name>
        <dbReference type="ChEBI" id="CHEBI:37565"/>
        <label>1</label>
    </ligand>
</feature>
<feature type="binding site" evidence="15">
    <location>
        <begin position="57"/>
        <end position="60"/>
    </location>
    <ligand>
        <name>GTP</name>
        <dbReference type="ChEBI" id="CHEBI:37565"/>
        <label>1</label>
    </ligand>
</feature>
<dbReference type="InterPro" id="IPR011640">
    <property type="entry name" value="Fe2_transport_prot_B_C"/>
</dbReference>
<evidence type="ECO:0000313" key="19">
    <source>
        <dbReference type="EMBL" id="SHM58559.1"/>
    </source>
</evidence>
<evidence type="ECO:0000256" key="10">
    <source>
        <dbReference type="ARBA" id="ARBA00023004"/>
    </source>
</evidence>
<dbReference type="OrthoDB" id="9809127at2"/>
<feature type="transmembrane region" description="Helical" evidence="17">
    <location>
        <begin position="589"/>
        <end position="606"/>
    </location>
</feature>
<evidence type="ECO:0000256" key="1">
    <source>
        <dbReference type="ARBA" id="ARBA00003926"/>
    </source>
</evidence>
<comment type="subcellular location">
    <subcellularLocation>
        <location evidence="2">Cell inner membrane</location>
        <topology evidence="2">Multi-pass membrane protein</topology>
    </subcellularLocation>
    <subcellularLocation>
        <location evidence="17">Cell membrane</location>
        <topology evidence="17">Multi-pass membrane protein</topology>
    </subcellularLocation>
</comment>
<keyword evidence="11" id="KW-0406">Ion transport</keyword>
<organism evidence="19 20">
    <name type="scientific">Anaerosporobacter mobilis DSM 15930</name>
    <dbReference type="NCBI Taxonomy" id="1120996"/>
    <lineage>
        <taxon>Bacteria</taxon>
        <taxon>Bacillati</taxon>
        <taxon>Bacillota</taxon>
        <taxon>Clostridia</taxon>
        <taxon>Lachnospirales</taxon>
        <taxon>Lachnospiraceae</taxon>
        <taxon>Anaerosporobacter</taxon>
    </lineage>
</organism>
<feature type="binding site" evidence="16">
    <location>
        <position position="23"/>
    </location>
    <ligand>
        <name>Mg(2+)</name>
        <dbReference type="ChEBI" id="CHEBI:18420"/>
        <label>2</label>
    </ligand>
</feature>
<evidence type="ECO:0000256" key="17">
    <source>
        <dbReference type="RuleBase" id="RU362098"/>
    </source>
</evidence>
<evidence type="ECO:0000256" key="9">
    <source>
        <dbReference type="ARBA" id="ARBA00022989"/>
    </source>
</evidence>
<feature type="transmembrane region" description="Helical" evidence="17">
    <location>
        <begin position="561"/>
        <end position="582"/>
    </location>
</feature>
<dbReference type="RefSeq" id="WP_073288156.1">
    <property type="nucleotide sequence ID" value="NZ_FRCP01000012.1"/>
</dbReference>
<dbReference type="CDD" id="cd01879">
    <property type="entry name" value="FeoB"/>
    <property type="match status" value="1"/>
</dbReference>
<keyword evidence="13 17" id="KW-0472">Membrane</keyword>
<evidence type="ECO:0000256" key="8">
    <source>
        <dbReference type="ARBA" id="ARBA00022741"/>
    </source>
</evidence>
<evidence type="ECO:0000256" key="2">
    <source>
        <dbReference type="ARBA" id="ARBA00004429"/>
    </source>
</evidence>
<keyword evidence="20" id="KW-1185">Reference proteome</keyword>
<feature type="transmembrane region" description="Helical" evidence="17">
    <location>
        <begin position="396"/>
        <end position="420"/>
    </location>
</feature>
<dbReference type="FunFam" id="3.40.50.300:FF:000426">
    <property type="entry name" value="Ferrous iron transport protein B"/>
    <property type="match status" value="1"/>
</dbReference>
<protein>
    <recommendedName>
        <fullName evidence="14 17">Ferrous iron transport protein B</fullName>
    </recommendedName>
</protein>
<dbReference type="GO" id="GO:0015093">
    <property type="term" value="F:ferrous iron transmembrane transporter activity"/>
    <property type="evidence" value="ECO:0007669"/>
    <property type="project" value="UniProtKB-UniRule"/>
</dbReference>
<keyword evidence="10 17" id="KW-0408">Iron</keyword>
<dbReference type="PANTHER" id="PTHR43185:SF1">
    <property type="entry name" value="FE(2+) TRANSPORTER FEOB"/>
    <property type="match status" value="1"/>
</dbReference>
<evidence type="ECO:0000259" key="18">
    <source>
        <dbReference type="PROSITE" id="PS51711"/>
    </source>
</evidence>
<feature type="transmembrane region" description="Helical" evidence="17">
    <location>
        <begin position="657"/>
        <end position="678"/>
    </location>
</feature>
<evidence type="ECO:0000256" key="16">
    <source>
        <dbReference type="PIRSR" id="PIRSR603373-2"/>
    </source>
</evidence>
<keyword evidence="5 17" id="KW-0410">Iron transport</keyword>
<evidence type="ECO:0000256" key="12">
    <source>
        <dbReference type="ARBA" id="ARBA00023134"/>
    </source>
</evidence>
<keyword evidence="16" id="KW-0460">Magnesium</keyword>
<dbReference type="Gene3D" id="3.40.50.300">
    <property type="entry name" value="P-loop containing nucleotide triphosphate hydrolases"/>
    <property type="match status" value="1"/>
</dbReference>
<evidence type="ECO:0000313" key="20">
    <source>
        <dbReference type="Proteomes" id="UP000184038"/>
    </source>
</evidence>
<dbReference type="Pfam" id="PF17910">
    <property type="entry name" value="FeoB_Cyto"/>
    <property type="match status" value="1"/>
</dbReference>
<comment type="function">
    <text evidence="1 17">Probable transporter of a GTP-driven Fe(2+) uptake system.</text>
</comment>
<evidence type="ECO:0000256" key="6">
    <source>
        <dbReference type="ARBA" id="ARBA00022519"/>
    </source>
</evidence>
<feature type="transmembrane region" description="Helical" evidence="17">
    <location>
        <begin position="520"/>
        <end position="541"/>
    </location>
</feature>
<keyword evidence="9 17" id="KW-1133">Transmembrane helix</keyword>
<evidence type="ECO:0000256" key="5">
    <source>
        <dbReference type="ARBA" id="ARBA00022496"/>
    </source>
</evidence>
<feature type="binding site" evidence="16">
    <location>
        <position position="26"/>
    </location>
    <ligand>
        <name>Mg(2+)</name>
        <dbReference type="ChEBI" id="CHEBI:18420"/>
        <label>2</label>
    </ligand>
</feature>
<keyword evidence="4" id="KW-1003">Cell membrane</keyword>
<dbReference type="GO" id="GO:0005525">
    <property type="term" value="F:GTP binding"/>
    <property type="evidence" value="ECO:0007669"/>
    <property type="project" value="UniProtKB-KW"/>
</dbReference>
<dbReference type="Pfam" id="PF07664">
    <property type="entry name" value="FeoB_C"/>
    <property type="match status" value="1"/>
</dbReference>
<feature type="transmembrane region" description="Helical" evidence="17">
    <location>
        <begin position="292"/>
        <end position="312"/>
    </location>
</feature>
<dbReference type="Proteomes" id="UP000184038">
    <property type="component" value="Unassembled WGS sequence"/>
</dbReference>
<dbReference type="PRINTS" id="PR00326">
    <property type="entry name" value="GTP1OBG"/>
</dbReference>
<evidence type="ECO:0000256" key="4">
    <source>
        <dbReference type="ARBA" id="ARBA00022475"/>
    </source>
</evidence>
<dbReference type="InterPro" id="IPR005225">
    <property type="entry name" value="Small_GTP-bd"/>
</dbReference>
<feature type="transmembrane region" description="Helical" evidence="17">
    <location>
        <begin position="457"/>
        <end position="481"/>
    </location>
</feature>
<accession>A0A1M7JZV9</accession>
<keyword evidence="7 17" id="KW-0812">Transmembrane</keyword>
<keyword evidence="3 17" id="KW-0813">Transport</keyword>
<dbReference type="PANTHER" id="PTHR43185">
    <property type="entry name" value="FERROUS IRON TRANSPORT PROTEIN B"/>
    <property type="match status" value="1"/>
</dbReference>
<name>A0A1M7JZV9_9FIRM</name>
<evidence type="ECO:0000256" key="15">
    <source>
        <dbReference type="PIRSR" id="PIRSR603373-1"/>
    </source>
</evidence>
<dbReference type="Pfam" id="PF07670">
    <property type="entry name" value="Gate"/>
    <property type="match status" value="2"/>
</dbReference>
<dbReference type="InterPro" id="IPR003373">
    <property type="entry name" value="Fe2_transport_prot-B"/>
</dbReference>
<evidence type="ECO:0000256" key="11">
    <source>
        <dbReference type="ARBA" id="ARBA00023065"/>
    </source>
</evidence>
<dbReference type="PROSITE" id="PS51711">
    <property type="entry name" value="G_FEOB"/>
    <property type="match status" value="1"/>
</dbReference>
<dbReference type="GO" id="GO:0005886">
    <property type="term" value="C:plasma membrane"/>
    <property type="evidence" value="ECO:0007669"/>
    <property type="project" value="UniProtKB-SubCell"/>
</dbReference>
<feature type="binding site" evidence="16">
    <location>
        <position position="22"/>
    </location>
    <ligand>
        <name>Mg(2+)</name>
        <dbReference type="ChEBI" id="CHEBI:18420"/>
        <label>1</label>
    </ligand>
</feature>
<feature type="domain" description="FeoB-type G" evidence="18">
    <location>
        <begin position="4"/>
        <end position="166"/>
    </location>
</feature>
<evidence type="ECO:0000256" key="14">
    <source>
        <dbReference type="NCBIfam" id="TIGR00437"/>
    </source>
</evidence>
<proteinExistence type="inferred from homology"/>
<evidence type="ECO:0000256" key="3">
    <source>
        <dbReference type="ARBA" id="ARBA00022448"/>
    </source>
</evidence>
<dbReference type="InterPro" id="IPR050860">
    <property type="entry name" value="FeoB_GTPase"/>
</dbReference>
<evidence type="ECO:0000256" key="13">
    <source>
        <dbReference type="ARBA" id="ARBA00023136"/>
    </source>
</evidence>
<dbReference type="SUPFAM" id="SSF52540">
    <property type="entry name" value="P-loop containing nucleoside triphosphate hydrolases"/>
    <property type="match status" value="1"/>
</dbReference>
<keyword evidence="16" id="KW-0479">Metal-binding</keyword>
<feature type="binding site" evidence="16">
    <location>
        <position position="25"/>
    </location>
    <ligand>
        <name>Mg(2+)</name>
        <dbReference type="ChEBI" id="CHEBI:18420"/>
        <label>2</label>
    </ligand>
</feature>